<dbReference type="AlphaFoldDB" id="A0A392W9V2"/>
<dbReference type="EMBL" id="LXQA011434724">
    <property type="protein sequence ID" value="MCI97167.1"/>
    <property type="molecule type" value="Genomic_DNA"/>
</dbReference>
<evidence type="ECO:0000313" key="2">
    <source>
        <dbReference type="Proteomes" id="UP000265520"/>
    </source>
</evidence>
<name>A0A392W9V2_9FABA</name>
<feature type="non-terminal residue" evidence="1">
    <location>
        <position position="43"/>
    </location>
</feature>
<evidence type="ECO:0000313" key="1">
    <source>
        <dbReference type="EMBL" id="MCI97167.1"/>
    </source>
</evidence>
<keyword evidence="2" id="KW-1185">Reference proteome</keyword>
<sequence>MVDPVHKRRFRCGGEPYKDRNTSLRAFERHGVELFVVGMAVNE</sequence>
<proteinExistence type="predicted"/>
<protein>
    <submittedName>
        <fullName evidence="1">Uncharacterized protein</fullName>
    </submittedName>
</protein>
<dbReference type="Proteomes" id="UP000265520">
    <property type="component" value="Unassembled WGS sequence"/>
</dbReference>
<reference evidence="1 2" key="1">
    <citation type="journal article" date="2018" name="Front. Plant Sci.">
        <title>Red Clover (Trifolium pratense) and Zigzag Clover (T. medium) - A Picture of Genomic Similarities and Differences.</title>
        <authorList>
            <person name="Dluhosova J."/>
            <person name="Istvanek J."/>
            <person name="Nedelnik J."/>
            <person name="Repkova J."/>
        </authorList>
    </citation>
    <scope>NUCLEOTIDE SEQUENCE [LARGE SCALE GENOMIC DNA]</scope>
    <source>
        <strain evidence="2">cv. 10/8</strain>
        <tissue evidence="1">Leaf</tissue>
    </source>
</reference>
<organism evidence="1 2">
    <name type="scientific">Trifolium medium</name>
    <dbReference type="NCBI Taxonomy" id="97028"/>
    <lineage>
        <taxon>Eukaryota</taxon>
        <taxon>Viridiplantae</taxon>
        <taxon>Streptophyta</taxon>
        <taxon>Embryophyta</taxon>
        <taxon>Tracheophyta</taxon>
        <taxon>Spermatophyta</taxon>
        <taxon>Magnoliopsida</taxon>
        <taxon>eudicotyledons</taxon>
        <taxon>Gunneridae</taxon>
        <taxon>Pentapetalae</taxon>
        <taxon>rosids</taxon>
        <taxon>fabids</taxon>
        <taxon>Fabales</taxon>
        <taxon>Fabaceae</taxon>
        <taxon>Papilionoideae</taxon>
        <taxon>50 kb inversion clade</taxon>
        <taxon>NPAAA clade</taxon>
        <taxon>Hologalegina</taxon>
        <taxon>IRL clade</taxon>
        <taxon>Trifolieae</taxon>
        <taxon>Trifolium</taxon>
    </lineage>
</organism>
<accession>A0A392W9V2</accession>
<comment type="caution">
    <text evidence="1">The sequence shown here is derived from an EMBL/GenBank/DDBJ whole genome shotgun (WGS) entry which is preliminary data.</text>
</comment>